<organism evidence="2 3">
    <name type="scientific">Paenibacillus tundrae</name>
    <dbReference type="NCBI Taxonomy" id="528187"/>
    <lineage>
        <taxon>Bacteria</taxon>
        <taxon>Bacillati</taxon>
        <taxon>Bacillota</taxon>
        <taxon>Bacilli</taxon>
        <taxon>Bacillales</taxon>
        <taxon>Paenibacillaceae</taxon>
        <taxon>Paenibacillus</taxon>
    </lineage>
</organism>
<evidence type="ECO:0000313" key="3">
    <source>
        <dbReference type="Proteomes" id="UP001233836"/>
    </source>
</evidence>
<comment type="caution">
    <text evidence="2">The sequence shown here is derived from an EMBL/GenBank/DDBJ whole genome shotgun (WGS) entry which is preliminary data.</text>
</comment>
<keyword evidence="1" id="KW-1133">Transmembrane helix</keyword>
<dbReference type="Proteomes" id="UP001233836">
    <property type="component" value="Unassembled WGS sequence"/>
</dbReference>
<keyword evidence="1" id="KW-0472">Membrane</keyword>
<dbReference type="EMBL" id="JAUSTI010000005">
    <property type="protein sequence ID" value="MDQ0170637.1"/>
    <property type="molecule type" value="Genomic_DNA"/>
</dbReference>
<sequence length="93" mass="10296">MSRRTTGTLLLVIAAFLYGIRYLSAAIFASNVSSWDSDLFHSMLDYVGTAPRNLSIIALVAGIFYLIWAEYESLNPKKQKAIKQFMIDGASGD</sequence>
<gene>
    <name evidence="2" type="ORF">J2T19_002085</name>
</gene>
<evidence type="ECO:0000313" key="2">
    <source>
        <dbReference type="EMBL" id="MDQ0170637.1"/>
    </source>
</evidence>
<name>A0ABT9WBM6_9BACL</name>
<feature type="transmembrane region" description="Helical" evidence="1">
    <location>
        <begin position="49"/>
        <end position="68"/>
    </location>
</feature>
<keyword evidence="1" id="KW-0812">Transmembrane</keyword>
<accession>A0ABT9WBM6</accession>
<protein>
    <submittedName>
        <fullName evidence="2">Uncharacterized protein</fullName>
    </submittedName>
</protein>
<keyword evidence="3" id="KW-1185">Reference proteome</keyword>
<evidence type="ECO:0000256" key="1">
    <source>
        <dbReference type="SAM" id="Phobius"/>
    </source>
</evidence>
<reference evidence="2 3" key="1">
    <citation type="submission" date="2023-07" db="EMBL/GenBank/DDBJ databases">
        <title>Sorghum-associated microbial communities from plants grown in Nebraska, USA.</title>
        <authorList>
            <person name="Schachtman D."/>
        </authorList>
    </citation>
    <scope>NUCLEOTIDE SEQUENCE [LARGE SCALE GENOMIC DNA]</scope>
    <source>
        <strain evidence="2 3">DS1314</strain>
    </source>
</reference>
<dbReference type="RefSeq" id="WP_307215366.1">
    <property type="nucleotide sequence ID" value="NZ_JAUSTI010000005.1"/>
</dbReference>
<proteinExistence type="predicted"/>